<dbReference type="CDD" id="cd18186">
    <property type="entry name" value="BTB_POZ_ZBTB_KLHL-like"/>
    <property type="match status" value="1"/>
</dbReference>
<feature type="region of interest" description="Disordered" evidence="1">
    <location>
        <begin position="715"/>
        <end position="765"/>
    </location>
</feature>
<feature type="compositionally biased region" description="Low complexity" evidence="1">
    <location>
        <begin position="273"/>
        <end position="282"/>
    </location>
</feature>
<sequence length="765" mass="85220">MAKRKPIALRTWQLDGSTLTPTACHLQCYENRRRPNPDPLVTLRFAAPAHASSARESPQELFIHASVLRDSSSPLRALVSSGFLESTTHVVHLDHQSFQPFKVIVSFLQCEDIDMTTVPDHLAVFADRWGLDVLFEACLAYAEIRSWSSVDEFMLFSLPLMRFLHVPYTFKCVFASRLALCLSDVQDWISGDEGIRNQRRRLAPTLNNRHSRAQYTSHETICNTIVGTSPNDILCGRPAVLSHGSAKFYCIEHLVTVVSEDSPKPAERPPSSPSSSAQVNPPDNQSPVPTQAENTDRAPHATKSFASCEPAVVAKKASTSSVSVARSSQAVARAQCQCSSSDTSKPSESKSEKRPTEQPVTEVQDAIQKQRLKSLPAFTSNTDRSTRPQQLDSEARSFEMVSIAGKKRGRNSESAEKEQALWDAMKSQHMLYKALKELAWYAMPGCVPFILDGVLRVMEDKLSESEQVALLRILPWDRRDFEQVLNSDFTSKWSTREWRIVARAQAQSARIAGGGDEYSAVFYWWGFADEVCQSSGAPFGKLRRETTMLADGLYIHLALHAREKRKLGHHPLFLTMSVLDDTSSEDLRNMPLLVSIHLRAMDCSCEAASCSKSALDYNQSYGFRHKNVKVKFLLGTPVFEILSEHGVAQWVKLHQPSCGLALRVVLRICKDQVDPEADMNDAHDVRLRRARGICPCGSCYEEGLSDDSGQGEDIYIIASDDSDHPSAGNEDDISGDGEQSDQDHDLDSENSEDDEDDEPDGVYYL</sequence>
<name>A0A2V3IMR3_9FLOR</name>
<proteinExistence type="predicted"/>
<dbReference type="InterPro" id="IPR011333">
    <property type="entry name" value="SKP1/BTB/POZ_sf"/>
</dbReference>
<dbReference type="InterPro" id="IPR000210">
    <property type="entry name" value="BTB/POZ_dom"/>
</dbReference>
<accession>A0A2V3IMR3</accession>
<feature type="compositionally biased region" description="Acidic residues" evidence="1">
    <location>
        <begin position="748"/>
        <end position="765"/>
    </location>
</feature>
<feature type="region of interest" description="Disordered" evidence="1">
    <location>
        <begin position="331"/>
        <end position="397"/>
    </location>
</feature>
<dbReference type="SUPFAM" id="SSF54695">
    <property type="entry name" value="POZ domain"/>
    <property type="match status" value="1"/>
</dbReference>
<protein>
    <recommendedName>
        <fullName evidence="2">BTB domain-containing protein</fullName>
    </recommendedName>
</protein>
<feature type="region of interest" description="Disordered" evidence="1">
    <location>
        <begin position="260"/>
        <end position="299"/>
    </location>
</feature>
<feature type="compositionally biased region" description="Basic and acidic residues" evidence="1">
    <location>
        <begin position="345"/>
        <end position="356"/>
    </location>
</feature>
<dbReference type="AlphaFoldDB" id="A0A2V3IMR3"/>
<dbReference type="PROSITE" id="PS50097">
    <property type="entry name" value="BTB"/>
    <property type="match status" value="1"/>
</dbReference>
<reference evidence="3 4" key="1">
    <citation type="journal article" date="2018" name="Mol. Biol. Evol.">
        <title>Analysis of the draft genome of the red seaweed Gracilariopsis chorda provides insights into genome size evolution in Rhodophyta.</title>
        <authorList>
            <person name="Lee J."/>
            <person name="Yang E.C."/>
            <person name="Graf L."/>
            <person name="Yang J.H."/>
            <person name="Qiu H."/>
            <person name="Zel Zion U."/>
            <person name="Chan C.X."/>
            <person name="Stephens T.G."/>
            <person name="Weber A.P.M."/>
            <person name="Boo G.H."/>
            <person name="Boo S.M."/>
            <person name="Kim K.M."/>
            <person name="Shin Y."/>
            <person name="Jung M."/>
            <person name="Lee S.J."/>
            <person name="Yim H.S."/>
            <person name="Lee J.H."/>
            <person name="Bhattacharya D."/>
            <person name="Yoon H.S."/>
        </authorList>
    </citation>
    <scope>NUCLEOTIDE SEQUENCE [LARGE SCALE GENOMIC DNA]</scope>
    <source>
        <strain evidence="3 4">SKKU-2015</strain>
        <tissue evidence="3">Whole body</tissue>
    </source>
</reference>
<evidence type="ECO:0000313" key="3">
    <source>
        <dbReference type="EMBL" id="PXF43375.1"/>
    </source>
</evidence>
<feature type="domain" description="BTB" evidence="2">
    <location>
        <begin position="37"/>
        <end position="117"/>
    </location>
</feature>
<feature type="compositionally biased region" description="Low complexity" evidence="1">
    <location>
        <begin position="331"/>
        <end position="344"/>
    </location>
</feature>
<dbReference type="Proteomes" id="UP000247409">
    <property type="component" value="Unassembled WGS sequence"/>
</dbReference>
<organism evidence="3 4">
    <name type="scientific">Gracilariopsis chorda</name>
    <dbReference type="NCBI Taxonomy" id="448386"/>
    <lineage>
        <taxon>Eukaryota</taxon>
        <taxon>Rhodophyta</taxon>
        <taxon>Florideophyceae</taxon>
        <taxon>Rhodymeniophycidae</taxon>
        <taxon>Gracilariales</taxon>
        <taxon>Gracilariaceae</taxon>
        <taxon>Gracilariopsis</taxon>
    </lineage>
</organism>
<comment type="caution">
    <text evidence="3">The sequence shown here is derived from an EMBL/GenBank/DDBJ whole genome shotgun (WGS) entry which is preliminary data.</text>
</comment>
<feature type="compositionally biased region" description="Polar residues" evidence="1">
    <location>
        <begin position="283"/>
        <end position="293"/>
    </location>
</feature>
<dbReference type="EMBL" id="NBIV01000127">
    <property type="protein sequence ID" value="PXF43375.1"/>
    <property type="molecule type" value="Genomic_DNA"/>
</dbReference>
<dbReference type="Gene3D" id="3.30.710.10">
    <property type="entry name" value="Potassium Channel Kv1.1, Chain A"/>
    <property type="match status" value="1"/>
</dbReference>
<keyword evidence="4" id="KW-1185">Reference proteome</keyword>
<feature type="compositionally biased region" description="Polar residues" evidence="1">
    <location>
        <begin position="377"/>
        <end position="392"/>
    </location>
</feature>
<dbReference type="OrthoDB" id="10559285at2759"/>
<feature type="compositionally biased region" description="Acidic residues" evidence="1">
    <location>
        <begin position="729"/>
        <end position="740"/>
    </location>
</feature>
<evidence type="ECO:0000313" key="4">
    <source>
        <dbReference type="Proteomes" id="UP000247409"/>
    </source>
</evidence>
<gene>
    <name evidence="3" type="ORF">BWQ96_06870</name>
</gene>
<evidence type="ECO:0000256" key="1">
    <source>
        <dbReference type="SAM" id="MobiDB-lite"/>
    </source>
</evidence>
<evidence type="ECO:0000259" key="2">
    <source>
        <dbReference type="PROSITE" id="PS50097"/>
    </source>
</evidence>